<accession>C6LG92</accession>
<sequence>MDKKLEYAEQWEVSSKYFYDKKYYNWMQKKIEKYDIILEVGCGTGYSTLALLENGHKVIALDKNNECIEKAKKLLQQKGYSIGAMPDADVCFIENDVVTREFYSEVLSDLQFDAVICWNVGSYWDKENVQFYVPYMLEYGLNIDQIKENVESSYGELILWNACKIATMRKVPMHIVERTGEIISESNCEYYQILSTEFGFAEVEFDNLPADSISGGGRVLVTNGTINMERIVNVILVSILMTF</sequence>
<keyword evidence="3" id="KW-1185">Reference proteome</keyword>
<evidence type="ECO:0000313" key="3">
    <source>
        <dbReference type="Proteomes" id="UP000005561"/>
    </source>
</evidence>
<dbReference type="STRING" id="168384.SAMN05660368_03781"/>
<proteinExistence type="predicted"/>
<dbReference type="Gene3D" id="3.40.50.150">
    <property type="entry name" value="Vaccinia Virus protein VP39"/>
    <property type="match status" value="1"/>
</dbReference>
<evidence type="ECO:0000313" key="2">
    <source>
        <dbReference type="EMBL" id="EET60456.1"/>
    </source>
</evidence>
<dbReference type="OrthoDB" id="9791837at2"/>
<dbReference type="EMBL" id="ACCL02000011">
    <property type="protein sequence ID" value="EET60456.1"/>
    <property type="molecule type" value="Genomic_DNA"/>
</dbReference>
<dbReference type="RefSeq" id="WP_006862437.1">
    <property type="nucleotide sequence ID" value="NZ_ACCL02000011.1"/>
</dbReference>
<dbReference type="InterPro" id="IPR041698">
    <property type="entry name" value="Methyltransf_25"/>
</dbReference>
<feature type="domain" description="Methyltransferase" evidence="1">
    <location>
        <begin position="37"/>
        <end position="128"/>
    </location>
</feature>
<evidence type="ECO:0000259" key="1">
    <source>
        <dbReference type="Pfam" id="PF13649"/>
    </source>
</evidence>
<dbReference type="eggNOG" id="COG0030">
    <property type="taxonomic scope" value="Bacteria"/>
</dbReference>
<dbReference type="Pfam" id="PF13649">
    <property type="entry name" value="Methyltransf_25"/>
    <property type="match status" value="1"/>
</dbReference>
<gene>
    <name evidence="2" type="ORF">BRYFOR_07652</name>
</gene>
<dbReference type="SUPFAM" id="SSF53335">
    <property type="entry name" value="S-adenosyl-L-methionine-dependent methyltransferases"/>
    <property type="match status" value="1"/>
</dbReference>
<reference evidence="2" key="1">
    <citation type="submission" date="2009-07" db="EMBL/GenBank/DDBJ databases">
        <authorList>
            <person name="Weinstock G."/>
            <person name="Sodergren E."/>
            <person name="Clifton S."/>
            <person name="Fulton L."/>
            <person name="Fulton B."/>
            <person name="Courtney L."/>
            <person name="Fronick C."/>
            <person name="Harrison M."/>
            <person name="Strong C."/>
            <person name="Farmer C."/>
            <person name="Delahaunty K."/>
            <person name="Markovic C."/>
            <person name="Hall O."/>
            <person name="Minx P."/>
            <person name="Tomlinson C."/>
            <person name="Mitreva M."/>
            <person name="Nelson J."/>
            <person name="Hou S."/>
            <person name="Wollam A."/>
            <person name="Pepin K.H."/>
            <person name="Johnson M."/>
            <person name="Bhonagiri V."/>
            <person name="Nash W.E."/>
            <person name="Warren W."/>
            <person name="Chinwalla A."/>
            <person name="Mardis E.R."/>
            <person name="Wilson R.K."/>
        </authorList>
    </citation>
    <scope>NUCLEOTIDE SEQUENCE [LARGE SCALE GENOMIC DNA]</scope>
    <source>
        <strain evidence="2">DSM 14469</strain>
    </source>
</reference>
<organism evidence="2 3">
    <name type="scientific">Marvinbryantia formatexigens DSM 14469</name>
    <dbReference type="NCBI Taxonomy" id="478749"/>
    <lineage>
        <taxon>Bacteria</taxon>
        <taxon>Bacillati</taxon>
        <taxon>Bacillota</taxon>
        <taxon>Clostridia</taxon>
        <taxon>Lachnospirales</taxon>
        <taxon>Lachnospiraceae</taxon>
        <taxon>Marvinbryantia</taxon>
    </lineage>
</organism>
<protein>
    <recommendedName>
        <fullName evidence="1">Methyltransferase domain-containing protein</fullName>
    </recommendedName>
</protein>
<dbReference type="CDD" id="cd02440">
    <property type="entry name" value="AdoMet_MTases"/>
    <property type="match status" value="1"/>
</dbReference>
<comment type="caution">
    <text evidence="2">The sequence shown here is derived from an EMBL/GenBank/DDBJ whole genome shotgun (WGS) entry which is preliminary data.</text>
</comment>
<dbReference type="AlphaFoldDB" id="C6LG92"/>
<name>C6LG92_9FIRM</name>
<dbReference type="InterPro" id="IPR029063">
    <property type="entry name" value="SAM-dependent_MTases_sf"/>
</dbReference>
<dbReference type="Proteomes" id="UP000005561">
    <property type="component" value="Unassembled WGS sequence"/>
</dbReference>